<dbReference type="AlphaFoldDB" id="A0A494YTK6"/>
<dbReference type="GO" id="GO:0005524">
    <property type="term" value="F:ATP binding"/>
    <property type="evidence" value="ECO:0007669"/>
    <property type="project" value="UniProtKB-KW"/>
</dbReference>
<dbReference type="OrthoDB" id="9805740at2"/>
<evidence type="ECO:0000259" key="1">
    <source>
        <dbReference type="Pfam" id="PF00586"/>
    </source>
</evidence>
<dbReference type="EMBL" id="RBZO01000031">
    <property type="protein sequence ID" value="RKQ13430.1"/>
    <property type="molecule type" value="Genomic_DNA"/>
</dbReference>
<protein>
    <submittedName>
        <fullName evidence="2">ATP-binding protein</fullName>
    </submittedName>
</protein>
<dbReference type="InterPro" id="IPR016188">
    <property type="entry name" value="PurM-like_N"/>
</dbReference>
<dbReference type="Pfam" id="PF00586">
    <property type="entry name" value="AIRS"/>
    <property type="match status" value="1"/>
</dbReference>
<evidence type="ECO:0000313" key="3">
    <source>
        <dbReference type="Proteomes" id="UP000281813"/>
    </source>
</evidence>
<keyword evidence="3" id="KW-1185">Reference proteome</keyword>
<dbReference type="RefSeq" id="WP_121133725.1">
    <property type="nucleotide sequence ID" value="NZ_JBHUFK010000047.1"/>
</dbReference>
<dbReference type="Proteomes" id="UP000281813">
    <property type="component" value="Unassembled WGS sequence"/>
</dbReference>
<name>A0A494YTK6_9BACI</name>
<proteinExistence type="predicted"/>
<gene>
    <name evidence="2" type="ORF">D8M05_16360</name>
</gene>
<reference evidence="2 3" key="1">
    <citation type="journal article" date="2015" name="Antonie Van Leeuwenhoek">
        <title>Oceanobacillus bengalensis sp. nov., a bacterium isolated from seawater of the Bay of Bengal.</title>
        <authorList>
            <person name="Yongchang O."/>
            <person name="Xiang W."/>
            <person name="Wang G."/>
        </authorList>
    </citation>
    <scope>NUCLEOTIDE SEQUENCE [LARGE SCALE GENOMIC DNA]</scope>
    <source>
        <strain evidence="2 3">MCCC 1K00260</strain>
    </source>
</reference>
<accession>A0A494YTK6</accession>
<feature type="domain" description="PurM-like N-terminal" evidence="1">
    <location>
        <begin position="3"/>
        <end position="100"/>
    </location>
</feature>
<keyword evidence="2" id="KW-0547">Nucleotide-binding</keyword>
<organism evidence="2 3">
    <name type="scientific">Oceanobacillus bengalensis</name>
    <dbReference type="NCBI Taxonomy" id="1435466"/>
    <lineage>
        <taxon>Bacteria</taxon>
        <taxon>Bacillati</taxon>
        <taxon>Bacillota</taxon>
        <taxon>Bacilli</taxon>
        <taxon>Bacillales</taxon>
        <taxon>Bacillaceae</taxon>
        <taxon>Oceanobacillus</taxon>
    </lineage>
</organism>
<sequence>MRDALYIPISKDEKLVITTDNSGAIGMKEQDAVKVPYKTVSYHSFRVAIMECLATGATPISIVIQNFCGEEAWDEIVTGVKKGLLELQMENVPITGSTESNFPLSQSAMGLSVIGKKSNVSNMEQQDIQQQHIALIGLPLVGEEVISQADKIAPLSIFKEICSIQDVTVWPVGSKGVLHELERMIPGLEKNGTTSSSKVDLIKSGGPSTSFLVAYPFKSEQRIKEIAGKHFYKL</sequence>
<comment type="caution">
    <text evidence="2">The sequence shown here is derived from an EMBL/GenBank/DDBJ whole genome shotgun (WGS) entry which is preliminary data.</text>
</comment>
<keyword evidence="2" id="KW-0067">ATP-binding</keyword>
<evidence type="ECO:0000313" key="2">
    <source>
        <dbReference type="EMBL" id="RKQ13430.1"/>
    </source>
</evidence>